<evidence type="ECO:0000313" key="5">
    <source>
        <dbReference type="Proteomes" id="UP000216035"/>
    </source>
</evidence>
<feature type="domain" description="Glycosyltransferase 2-like" evidence="3">
    <location>
        <begin position="159"/>
        <end position="276"/>
    </location>
</feature>
<dbReference type="InterPro" id="IPR029044">
    <property type="entry name" value="Nucleotide-diphossugar_trans"/>
</dbReference>
<dbReference type="EMBL" id="NOXX01000204">
    <property type="protein sequence ID" value="OYQ43447.1"/>
    <property type="molecule type" value="Genomic_DNA"/>
</dbReference>
<proteinExistence type="predicted"/>
<dbReference type="Gene3D" id="3.90.550.10">
    <property type="entry name" value="Spore Coat Polysaccharide Biosynthesis Protein SpsA, Chain A"/>
    <property type="match status" value="1"/>
</dbReference>
<feature type="transmembrane region" description="Helical" evidence="1">
    <location>
        <begin position="294"/>
        <end position="315"/>
    </location>
</feature>
<keyword evidence="1" id="KW-0472">Membrane</keyword>
<evidence type="ECO:0000313" key="4">
    <source>
        <dbReference type="EMBL" id="OYQ43447.1"/>
    </source>
</evidence>
<reference evidence="4 5" key="1">
    <citation type="submission" date="2017-07" db="EMBL/GenBank/DDBJ databases">
        <title>Flavobacterium cyanobacteriorum sp. nov., isolated from cyanobacterial aggregates in a eutrophic lake.</title>
        <authorList>
            <person name="Cai H."/>
        </authorList>
    </citation>
    <scope>NUCLEOTIDE SEQUENCE [LARGE SCALE GENOMIC DNA]</scope>
    <source>
        <strain evidence="4 5">TH167</strain>
    </source>
</reference>
<dbReference type="SUPFAM" id="SSF53448">
    <property type="entry name" value="Nucleotide-diphospho-sugar transferases"/>
    <property type="match status" value="1"/>
</dbReference>
<feature type="transmembrane region" description="Helical" evidence="1">
    <location>
        <begin position="264"/>
        <end position="282"/>
    </location>
</feature>
<dbReference type="Pfam" id="PF00535">
    <property type="entry name" value="Glycos_transf_2"/>
    <property type="match status" value="1"/>
</dbReference>
<keyword evidence="5" id="KW-1185">Reference proteome</keyword>
<dbReference type="AlphaFoldDB" id="A0A255ZPD9"/>
<dbReference type="Proteomes" id="UP000216035">
    <property type="component" value="Unassembled WGS sequence"/>
</dbReference>
<dbReference type="Pfam" id="PF13632">
    <property type="entry name" value="Glyco_trans_2_3"/>
    <property type="match status" value="1"/>
</dbReference>
<feature type="domain" description="Glycosyltransferase 2-like" evidence="2">
    <location>
        <begin position="4"/>
        <end position="132"/>
    </location>
</feature>
<organism evidence="4 5">
    <name type="scientific">Flavobacterium aurantiibacter</name>
    <dbReference type="NCBI Taxonomy" id="2023067"/>
    <lineage>
        <taxon>Bacteria</taxon>
        <taxon>Pseudomonadati</taxon>
        <taxon>Bacteroidota</taxon>
        <taxon>Flavobacteriia</taxon>
        <taxon>Flavobacteriales</taxon>
        <taxon>Flavobacteriaceae</taxon>
        <taxon>Flavobacterium</taxon>
    </lineage>
</organism>
<evidence type="ECO:0000259" key="3">
    <source>
        <dbReference type="Pfam" id="PF13632"/>
    </source>
</evidence>
<dbReference type="GO" id="GO:0016740">
    <property type="term" value="F:transferase activity"/>
    <property type="evidence" value="ECO:0007669"/>
    <property type="project" value="UniProtKB-KW"/>
</dbReference>
<accession>A0A255ZPD9</accession>
<dbReference type="InterPro" id="IPR001173">
    <property type="entry name" value="Glyco_trans_2-like"/>
</dbReference>
<dbReference type="OrthoDB" id="9813550at2"/>
<evidence type="ECO:0000256" key="1">
    <source>
        <dbReference type="SAM" id="Phobius"/>
    </source>
</evidence>
<protein>
    <submittedName>
        <fullName evidence="4">Glycosyl transferase family 2</fullName>
    </submittedName>
</protein>
<keyword evidence="4" id="KW-0808">Transferase</keyword>
<dbReference type="PANTHER" id="PTHR43685">
    <property type="entry name" value="GLYCOSYLTRANSFERASE"/>
    <property type="match status" value="1"/>
</dbReference>
<keyword evidence="1" id="KW-1133">Transmembrane helix</keyword>
<comment type="caution">
    <text evidence="4">The sequence shown here is derived from an EMBL/GenBank/DDBJ whole genome shotgun (WGS) entry which is preliminary data.</text>
</comment>
<gene>
    <name evidence="4" type="ORF">CHX27_10120</name>
</gene>
<dbReference type="InterPro" id="IPR050834">
    <property type="entry name" value="Glycosyltransf_2"/>
</dbReference>
<name>A0A255ZPD9_9FLAO</name>
<dbReference type="PANTHER" id="PTHR43685:SF2">
    <property type="entry name" value="GLYCOSYLTRANSFERASE 2-LIKE DOMAIN-CONTAINING PROTEIN"/>
    <property type="match status" value="1"/>
</dbReference>
<keyword evidence="1" id="KW-0812">Transmembrane</keyword>
<sequence length="330" mass="37608">MFFSIIVPVYNRQDELFEFLDSIAKTSFKEPFEVLVIDDGSSVDLSNVVHPFLEKLNLKYVKKANSGPGDSRNYGMRNATGNYFLIFDSDCIIPKDYLTTVSKSLKEEYVDCFGGPDDADQSFSKVQKAIDFVMTAPVTTGGIRGGSEKIIKFQPRSFNMGLSREAFLATDGFAKIHPGEDPELVFRLWKLGFKTKLIPTAKVCHKRRVDLDKFHLQVSKFGATRAILNKWYPEYAKPTFWLPTLFVVYTCFSVLISLLSTIPIFLLFVYSLLVLLSAIIKYRSLVIGFLAVKALYIMMFGYGIHFLETTLILLFSKKEPQELFPKLFFK</sequence>
<evidence type="ECO:0000259" key="2">
    <source>
        <dbReference type="Pfam" id="PF00535"/>
    </source>
</evidence>